<organism evidence="1">
    <name type="scientific">marine sediment metagenome</name>
    <dbReference type="NCBI Taxonomy" id="412755"/>
    <lineage>
        <taxon>unclassified sequences</taxon>
        <taxon>metagenomes</taxon>
        <taxon>ecological metagenomes</taxon>
    </lineage>
</organism>
<name>A0A0F9JZK0_9ZZZZ</name>
<protein>
    <submittedName>
        <fullName evidence="1">Uncharacterized protein</fullName>
    </submittedName>
</protein>
<proteinExistence type="predicted"/>
<dbReference type="EMBL" id="LAZR01009021">
    <property type="protein sequence ID" value="KKM75173.1"/>
    <property type="molecule type" value="Genomic_DNA"/>
</dbReference>
<sequence length="241" mass="27231">MKRKKQPFWQQRGNKPIFIMLAIVILLCFGAYKLAFGDGFPFTYDRAEGFVSFQHSTDCDSARIYYGYPDSTNEYVSVKVLPLTLDSSYLFATTLDLDSLGTHQVRTWYWEAGSADSTQEPSFWYHSNYGDLFAVGTPGAANLCRVYGYVTNVGGTGWRNVIVTATLAKDTYDSCSNTIVFVRSEGTRTTGDSGYFALDLTYSSCLSDEKYEFTFHKKDHTDIVKSITVPDSTTHYIQWDD</sequence>
<evidence type="ECO:0000313" key="1">
    <source>
        <dbReference type="EMBL" id="KKM75173.1"/>
    </source>
</evidence>
<reference evidence="1" key="1">
    <citation type="journal article" date="2015" name="Nature">
        <title>Complex archaea that bridge the gap between prokaryotes and eukaryotes.</title>
        <authorList>
            <person name="Spang A."/>
            <person name="Saw J.H."/>
            <person name="Jorgensen S.L."/>
            <person name="Zaremba-Niedzwiedzka K."/>
            <person name="Martijn J."/>
            <person name="Lind A.E."/>
            <person name="van Eijk R."/>
            <person name="Schleper C."/>
            <person name="Guy L."/>
            <person name="Ettema T.J."/>
        </authorList>
    </citation>
    <scope>NUCLEOTIDE SEQUENCE</scope>
</reference>
<dbReference type="AlphaFoldDB" id="A0A0F9JZK0"/>
<comment type="caution">
    <text evidence="1">The sequence shown here is derived from an EMBL/GenBank/DDBJ whole genome shotgun (WGS) entry which is preliminary data.</text>
</comment>
<gene>
    <name evidence="1" type="ORF">LCGC14_1392900</name>
</gene>
<accession>A0A0F9JZK0</accession>